<dbReference type="Gene3D" id="3.30.160.60">
    <property type="entry name" value="Classic Zinc Finger"/>
    <property type="match status" value="1"/>
</dbReference>
<dbReference type="GO" id="GO:0000981">
    <property type="term" value="F:DNA-binding transcription factor activity, RNA polymerase II-specific"/>
    <property type="evidence" value="ECO:0007669"/>
    <property type="project" value="TreeGrafter"/>
</dbReference>
<dbReference type="SUPFAM" id="SSF57667">
    <property type="entry name" value="beta-beta-alpha zinc fingers"/>
    <property type="match status" value="1"/>
</dbReference>
<dbReference type="OrthoDB" id="7774636at2759"/>
<evidence type="ECO:0000259" key="5">
    <source>
        <dbReference type="PROSITE" id="PS50157"/>
    </source>
</evidence>
<evidence type="ECO:0000313" key="7">
    <source>
        <dbReference type="Proteomes" id="UP000235786"/>
    </source>
</evidence>
<dbReference type="GO" id="GO:0008270">
    <property type="term" value="F:zinc ion binding"/>
    <property type="evidence" value="ECO:0007669"/>
    <property type="project" value="UniProtKB-KW"/>
</dbReference>
<keyword evidence="2 4" id="KW-0863">Zinc-finger</keyword>
<keyword evidence="3" id="KW-0862">Zinc</keyword>
<dbReference type="SMART" id="SM00355">
    <property type="entry name" value="ZnF_C2H2"/>
    <property type="match status" value="2"/>
</dbReference>
<name>A0A2J6RM93_HYAVF</name>
<dbReference type="PROSITE" id="PS50157">
    <property type="entry name" value="ZINC_FINGER_C2H2_2"/>
    <property type="match status" value="1"/>
</dbReference>
<keyword evidence="1" id="KW-0479">Metal-binding</keyword>
<protein>
    <recommendedName>
        <fullName evidence="5">C2H2-type domain-containing protein</fullName>
    </recommendedName>
</protein>
<dbReference type="EMBL" id="KZ613946">
    <property type="protein sequence ID" value="PMD39628.1"/>
    <property type="molecule type" value="Genomic_DNA"/>
</dbReference>
<evidence type="ECO:0000256" key="2">
    <source>
        <dbReference type="ARBA" id="ARBA00022771"/>
    </source>
</evidence>
<dbReference type="Pfam" id="PF00096">
    <property type="entry name" value="zf-C2H2"/>
    <property type="match status" value="1"/>
</dbReference>
<organism evidence="6 7">
    <name type="scientific">Hyaloscypha variabilis (strain UAMH 11265 / GT02V1 / F)</name>
    <name type="common">Meliniomyces variabilis</name>
    <dbReference type="NCBI Taxonomy" id="1149755"/>
    <lineage>
        <taxon>Eukaryota</taxon>
        <taxon>Fungi</taxon>
        <taxon>Dikarya</taxon>
        <taxon>Ascomycota</taxon>
        <taxon>Pezizomycotina</taxon>
        <taxon>Leotiomycetes</taxon>
        <taxon>Helotiales</taxon>
        <taxon>Hyaloscyphaceae</taxon>
        <taxon>Hyaloscypha</taxon>
        <taxon>Hyaloscypha variabilis</taxon>
    </lineage>
</organism>
<evidence type="ECO:0000256" key="4">
    <source>
        <dbReference type="PROSITE-ProRule" id="PRU00042"/>
    </source>
</evidence>
<reference evidence="6 7" key="1">
    <citation type="submission" date="2016-04" db="EMBL/GenBank/DDBJ databases">
        <title>A degradative enzymes factory behind the ericoid mycorrhizal symbiosis.</title>
        <authorList>
            <consortium name="DOE Joint Genome Institute"/>
            <person name="Martino E."/>
            <person name="Morin E."/>
            <person name="Grelet G."/>
            <person name="Kuo A."/>
            <person name="Kohler A."/>
            <person name="Daghino S."/>
            <person name="Barry K."/>
            <person name="Choi C."/>
            <person name="Cichocki N."/>
            <person name="Clum A."/>
            <person name="Copeland A."/>
            <person name="Hainaut M."/>
            <person name="Haridas S."/>
            <person name="Labutti K."/>
            <person name="Lindquist E."/>
            <person name="Lipzen A."/>
            <person name="Khouja H.-R."/>
            <person name="Murat C."/>
            <person name="Ohm R."/>
            <person name="Olson A."/>
            <person name="Spatafora J."/>
            <person name="Veneault-Fourrey C."/>
            <person name="Henrissat B."/>
            <person name="Grigoriev I."/>
            <person name="Martin F."/>
            <person name="Perotto S."/>
        </authorList>
    </citation>
    <scope>NUCLEOTIDE SEQUENCE [LARGE SCALE GENOMIC DNA]</scope>
    <source>
        <strain evidence="6 7">F</strain>
    </source>
</reference>
<dbReference type="PANTHER" id="PTHR23235">
    <property type="entry name" value="KRUEPPEL-LIKE TRANSCRIPTION FACTOR"/>
    <property type="match status" value="1"/>
</dbReference>
<dbReference type="PROSITE" id="PS00028">
    <property type="entry name" value="ZINC_FINGER_C2H2_1"/>
    <property type="match status" value="1"/>
</dbReference>
<evidence type="ECO:0000256" key="1">
    <source>
        <dbReference type="ARBA" id="ARBA00022723"/>
    </source>
</evidence>
<keyword evidence="7" id="KW-1185">Reference proteome</keyword>
<dbReference type="STRING" id="1149755.A0A2J6RM93"/>
<dbReference type="Proteomes" id="UP000235786">
    <property type="component" value="Unassembled WGS sequence"/>
</dbReference>
<dbReference type="PANTHER" id="PTHR23235:SF120">
    <property type="entry name" value="KRUPPEL-LIKE FACTOR 15"/>
    <property type="match status" value="1"/>
</dbReference>
<evidence type="ECO:0000256" key="3">
    <source>
        <dbReference type="ARBA" id="ARBA00022833"/>
    </source>
</evidence>
<gene>
    <name evidence="6" type="ORF">L207DRAFT_429185</name>
</gene>
<dbReference type="InterPro" id="IPR013087">
    <property type="entry name" value="Znf_C2H2_type"/>
</dbReference>
<evidence type="ECO:0000313" key="6">
    <source>
        <dbReference type="EMBL" id="PMD39628.1"/>
    </source>
</evidence>
<dbReference type="InterPro" id="IPR036236">
    <property type="entry name" value="Znf_C2H2_sf"/>
</dbReference>
<proteinExistence type="predicted"/>
<sequence length="91" mass="10927">MTPQRLTAQEGAKFQCQVEDCGMLFSQCDFKAHLEMHDETRDHPFLCSVKDCAKNFDRRTDLERHQNIHEVQRNRCKHCSRMFAREEELKR</sequence>
<dbReference type="AlphaFoldDB" id="A0A2J6RM93"/>
<accession>A0A2J6RM93</accession>
<dbReference type="GO" id="GO:0000978">
    <property type="term" value="F:RNA polymerase II cis-regulatory region sequence-specific DNA binding"/>
    <property type="evidence" value="ECO:0007669"/>
    <property type="project" value="TreeGrafter"/>
</dbReference>
<feature type="domain" description="C2H2-type" evidence="5">
    <location>
        <begin position="45"/>
        <end position="74"/>
    </location>
</feature>